<organism evidence="2 3">
    <name type="scientific">Synaphobranchus kaupii</name>
    <name type="common">Kaup's arrowtooth eel</name>
    <dbReference type="NCBI Taxonomy" id="118154"/>
    <lineage>
        <taxon>Eukaryota</taxon>
        <taxon>Metazoa</taxon>
        <taxon>Chordata</taxon>
        <taxon>Craniata</taxon>
        <taxon>Vertebrata</taxon>
        <taxon>Euteleostomi</taxon>
        <taxon>Actinopterygii</taxon>
        <taxon>Neopterygii</taxon>
        <taxon>Teleostei</taxon>
        <taxon>Anguilliformes</taxon>
        <taxon>Synaphobranchidae</taxon>
        <taxon>Synaphobranchus</taxon>
    </lineage>
</organism>
<evidence type="ECO:0000256" key="1">
    <source>
        <dbReference type="SAM" id="MobiDB-lite"/>
    </source>
</evidence>
<dbReference type="AlphaFoldDB" id="A0A9Q1IPW9"/>
<gene>
    <name evidence="2" type="ORF">SKAU_G00252190</name>
</gene>
<evidence type="ECO:0000313" key="2">
    <source>
        <dbReference type="EMBL" id="KAJ8350089.1"/>
    </source>
</evidence>
<name>A0A9Q1IPW9_SYNKA</name>
<dbReference type="Proteomes" id="UP001152622">
    <property type="component" value="Chromosome 9"/>
</dbReference>
<evidence type="ECO:0000313" key="3">
    <source>
        <dbReference type="Proteomes" id="UP001152622"/>
    </source>
</evidence>
<proteinExistence type="predicted"/>
<accession>A0A9Q1IPW9</accession>
<protein>
    <submittedName>
        <fullName evidence="2">Uncharacterized protein</fullName>
    </submittedName>
</protein>
<comment type="caution">
    <text evidence="2">The sequence shown here is derived from an EMBL/GenBank/DDBJ whole genome shotgun (WGS) entry which is preliminary data.</text>
</comment>
<feature type="compositionally biased region" description="Pro residues" evidence="1">
    <location>
        <begin position="36"/>
        <end position="52"/>
    </location>
</feature>
<reference evidence="2" key="1">
    <citation type="journal article" date="2023" name="Science">
        <title>Genome structures resolve the early diversification of teleost fishes.</title>
        <authorList>
            <person name="Parey E."/>
            <person name="Louis A."/>
            <person name="Montfort J."/>
            <person name="Bouchez O."/>
            <person name="Roques C."/>
            <person name="Iampietro C."/>
            <person name="Lluch J."/>
            <person name="Castinel A."/>
            <person name="Donnadieu C."/>
            <person name="Desvignes T."/>
            <person name="Floi Bucao C."/>
            <person name="Jouanno E."/>
            <person name="Wen M."/>
            <person name="Mejri S."/>
            <person name="Dirks R."/>
            <person name="Jansen H."/>
            <person name="Henkel C."/>
            <person name="Chen W.J."/>
            <person name="Zahm M."/>
            <person name="Cabau C."/>
            <person name="Klopp C."/>
            <person name="Thompson A.W."/>
            <person name="Robinson-Rechavi M."/>
            <person name="Braasch I."/>
            <person name="Lecointre G."/>
            <person name="Bobe J."/>
            <person name="Postlethwait J.H."/>
            <person name="Berthelot C."/>
            <person name="Roest Crollius H."/>
            <person name="Guiguen Y."/>
        </authorList>
    </citation>
    <scope>NUCLEOTIDE SEQUENCE</scope>
    <source>
        <strain evidence="2">WJC10195</strain>
    </source>
</reference>
<feature type="region of interest" description="Disordered" evidence="1">
    <location>
        <begin position="1"/>
        <end position="66"/>
    </location>
</feature>
<keyword evidence="3" id="KW-1185">Reference proteome</keyword>
<dbReference type="EMBL" id="JAINUF010000009">
    <property type="protein sequence ID" value="KAJ8350089.1"/>
    <property type="molecule type" value="Genomic_DNA"/>
</dbReference>
<sequence>MRLSDHAQPRCPVQRSSRSPAATARPPYLEGSSEPTMPPAPPEDPSTPPAAVGPPEESSTPPALVE</sequence>
<feature type="compositionally biased region" description="Polar residues" evidence="1">
    <location>
        <begin position="57"/>
        <end position="66"/>
    </location>
</feature>